<reference evidence="2 3" key="1">
    <citation type="submission" date="2024-09" db="EMBL/GenBank/DDBJ databases">
        <authorList>
            <person name="Sun Q."/>
            <person name="Mori K."/>
        </authorList>
    </citation>
    <scope>NUCLEOTIDE SEQUENCE [LARGE SCALE GENOMIC DNA]</scope>
    <source>
        <strain evidence="2 3">CCM 7609</strain>
    </source>
</reference>
<name>A0ABV5G0W6_9MICC</name>
<dbReference type="Proteomes" id="UP001589575">
    <property type="component" value="Unassembled WGS sequence"/>
</dbReference>
<comment type="caution">
    <text evidence="2">The sequence shown here is derived from an EMBL/GenBank/DDBJ whole genome shotgun (WGS) entry which is preliminary data.</text>
</comment>
<feature type="compositionally biased region" description="Basic and acidic residues" evidence="1">
    <location>
        <begin position="33"/>
        <end position="49"/>
    </location>
</feature>
<sequence length="49" mass="5475">MRPGPRPTRHHTLSWSGPFLSNPARPPAVQEMVSEHAQRRSAARDASSR</sequence>
<proteinExistence type="predicted"/>
<protein>
    <submittedName>
        <fullName evidence="2">Uncharacterized protein</fullName>
    </submittedName>
</protein>
<evidence type="ECO:0000313" key="2">
    <source>
        <dbReference type="EMBL" id="MFB9072550.1"/>
    </source>
</evidence>
<evidence type="ECO:0000256" key="1">
    <source>
        <dbReference type="SAM" id="MobiDB-lite"/>
    </source>
</evidence>
<accession>A0ABV5G0W6</accession>
<keyword evidence="3" id="KW-1185">Reference proteome</keyword>
<dbReference type="EMBL" id="JBHMFI010000001">
    <property type="protein sequence ID" value="MFB9072550.1"/>
    <property type="molecule type" value="Genomic_DNA"/>
</dbReference>
<gene>
    <name evidence="2" type="ORF">ACFFX0_15635</name>
</gene>
<organism evidence="2 3">
    <name type="scientific">Citricoccus parietis</name>
    <dbReference type="NCBI Taxonomy" id="592307"/>
    <lineage>
        <taxon>Bacteria</taxon>
        <taxon>Bacillati</taxon>
        <taxon>Actinomycetota</taxon>
        <taxon>Actinomycetes</taxon>
        <taxon>Micrococcales</taxon>
        <taxon>Micrococcaceae</taxon>
        <taxon>Citricoccus</taxon>
    </lineage>
</organism>
<feature type="region of interest" description="Disordered" evidence="1">
    <location>
        <begin position="1"/>
        <end position="49"/>
    </location>
</feature>
<evidence type="ECO:0000313" key="3">
    <source>
        <dbReference type="Proteomes" id="UP001589575"/>
    </source>
</evidence>